<proteinExistence type="predicted"/>
<protein>
    <submittedName>
        <fullName evidence="2">Uncharacterized protein</fullName>
    </submittedName>
</protein>
<gene>
    <name evidence="2" type="ORF">KP509_01G117200</name>
</gene>
<sequence length="136" mass="15299">MRVGTMQVHAQANSKRPKTTTVERSSNSNLQRGACSFRLPLNCRSPSSGECRCQMSTGETKTITLMMKVTEAFCPTVTKAYRYTTPIGNAFVLMTTTKIARIPCSIRIFHWFGTLYALDCQVSSLMDIKLCPKQYR</sequence>
<organism evidence="2 3">
    <name type="scientific">Ceratopteris richardii</name>
    <name type="common">Triangle waterfern</name>
    <dbReference type="NCBI Taxonomy" id="49495"/>
    <lineage>
        <taxon>Eukaryota</taxon>
        <taxon>Viridiplantae</taxon>
        <taxon>Streptophyta</taxon>
        <taxon>Embryophyta</taxon>
        <taxon>Tracheophyta</taxon>
        <taxon>Polypodiopsida</taxon>
        <taxon>Polypodiidae</taxon>
        <taxon>Polypodiales</taxon>
        <taxon>Pteridineae</taxon>
        <taxon>Pteridaceae</taxon>
        <taxon>Parkerioideae</taxon>
        <taxon>Ceratopteris</taxon>
    </lineage>
</organism>
<dbReference type="EMBL" id="CM035406">
    <property type="protein sequence ID" value="KAH7447691.1"/>
    <property type="molecule type" value="Genomic_DNA"/>
</dbReference>
<dbReference type="Proteomes" id="UP000825935">
    <property type="component" value="Chromosome 1"/>
</dbReference>
<comment type="caution">
    <text evidence="2">The sequence shown here is derived from an EMBL/GenBank/DDBJ whole genome shotgun (WGS) entry which is preliminary data.</text>
</comment>
<reference evidence="2" key="1">
    <citation type="submission" date="2021-08" db="EMBL/GenBank/DDBJ databases">
        <title>WGS assembly of Ceratopteris richardii.</title>
        <authorList>
            <person name="Marchant D.B."/>
            <person name="Chen G."/>
            <person name="Jenkins J."/>
            <person name="Shu S."/>
            <person name="Leebens-Mack J."/>
            <person name="Grimwood J."/>
            <person name="Schmutz J."/>
            <person name="Soltis P."/>
            <person name="Soltis D."/>
            <person name="Chen Z.-H."/>
        </authorList>
    </citation>
    <scope>NUCLEOTIDE SEQUENCE</scope>
    <source>
        <strain evidence="2">Whitten #5841</strain>
        <tissue evidence="2">Leaf</tissue>
    </source>
</reference>
<name>A0A8T2VGR9_CERRI</name>
<dbReference type="AlphaFoldDB" id="A0A8T2VGR9"/>
<keyword evidence="3" id="KW-1185">Reference proteome</keyword>
<accession>A0A8T2VGR9</accession>
<evidence type="ECO:0000313" key="3">
    <source>
        <dbReference type="Proteomes" id="UP000825935"/>
    </source>
</evidence>
<evidence type="ECO:0000313" key="2">
    <source>
        <dbReference type="EMBL" id="KAH7447691.1"/>
    </source>
</evidence>
<evidence type="ECO:0000256" key="1">
    <source>
        <dbReference type="SAM" id="MobiDB-lite"/>
    </source>
</evidence>
<feature type="compositionally biased region" description="Polar residues" evidence="1">
    <location>
        <begin position="8"/>
        <end position="27"/>
    </location>
</feature>
<feature type="region of interest" description="Disordered" evidence="1">
    <location>
        <begin position="1"/>
        <end position="27"/>
    </location>
</feature>